<reference evidence="3" key="1">
    <citation type="submission" date="2023-07" db="EMBL/GenBank/DDBJ databases">
        <title>Verminephrobacter genomes.</title>
        <authorList>
            <person name="Lund M.B."/>
        </authorList>
    </citation>
    <scope>NUCLEOTIDE SEQUENCE [LARGE SCALE GENOMIC DNA]</scope>
    <source>
        <strain evidence="3">AtM5-05</strain>
    </source>
</reference>
<dbReference type="InterPro" id="IPR000073">
    <property type="entry name" value="AB_hydrolase_1"/>
</dbReference>
<dbReference type="Pfam" id="PF12697">
    <property type="entry name" value="Abhydrolase_6"/>
    <property type="match status" value="1"/>
</dbReference>
<comment type="caution">
    <text evidence="2">The sequence shown here is derived from an EMBL/GenBank/DDBJ whole genome shotgun (WGS) entry which is preliminary data.</text>
</comment>
<feature type="domain" description="AB hydrolase-1" evidence="1">
    <location>
        <begin position="50"/>
        <end position="304"/>
    </location>
</feature>
<accession>A0ABT3KXS4</accession>
<organism evidence="2 3">
    <name type="scientific">Verminephrobacter aporrectodeae subsp. tuberculatae</name>
    <dbReference type="NCBI Taxonomy" id="1110392"/>
    <lineage>
        <taxon>Bacteria</taxon>
        <taxon>Pseudomonadati</taxon>
        <taxon>Pseudomonadota</taxon>
        <taxon>Betaproteobacteria</taxon>
        <taxon>Burkholderiales</taxon>
        <taxon>Comamonadaceae</taxon>
        <taxon>Verminephrobacter</taxon>
    </lineage>
</organism>
<keyword evidence="2" id="KW-0378">Hydrolase</keyword>
<name>A0ABT3KXS4_9BURK</name>
<sequence length="319" mass="34239">MTEPRLNHVPCPGIAAPGTPCAQAPAAAQLHRMAYWEWNATDQPAHPHVVLCVHGLTRQGRDFDTLARALSGHARVICPDVVGRGQSDWLADPMGYQVPQYAADMLALLAQLQQQGPIGTLDWVGTSMGGLIGMVIAGQPELPLPVALHRLVLNDVGPTIDWSALQRIGKYLGKMARFESQQQAADALWAISRPFGPHSPAQWFELSRAMVRPLPDGGFTLHYDPAIAVPFNALTQDAAVAGEAALWQLYERITARTLLLRGAQSDLLSRAAAQAMARRGPQARVVEFEGVGHAPTLVAADQVATVKQFLLAAEDAVAG</sequence>
<dbReference type="PANTHER" id="PTHR43194">
    <property type="entry name" value="HYDROLASE ALPHA/BETA FOLD FAMILY"/>
    <property type="match status" value="1"/>
</dbReference>
<gene>
    <name evidence="2" type="ORF">D5039_18970</name>
</gene>
<dbReference type="SUPFAM" id="SSF53474">
    <property type="entry name" value="alpha/beta-Hydrolases"/>
    <property type="match status" value="1"/>
</dbReference>
<evidence type="ECO:0000259" key="1">
    <source>
        <dbReference type="Pfam" id="PF12697"/>
    </source>
</evidence>
<dbReference type="PANTHER" id="PTHR43194:SF2">
    <property type="entry name" value="PEROXISOMAL MEMBRANE PROTEIN LPX1"/>
    <property type="match status" value="1"/>
</dbReference>
<evidence type="ECO:0000313" key="2">
    <source>
        <dbReference type="EMBL" id="MCW5323147.1"/>
    </source>
</evidence>
<dbReference type="EMBL" id="QZCW01000003">
    <property type="protein sequence ID" value="MCW5323147.1"/>
    <property type="molecule type" value="Genomic_DNA"/>
</dbReference>
<evidence type="ECO:0000313" key="3">
    <source>
        <dbReference type="Proteomes" id="UP001208935"/>
    </source>
</evidence>
<dbReference type="GO" id="GO:0016787">
    <property type="term" value="F:hydrolase activity"/>
    <property type="evidence" value="ECO:0007669"/>
    <property type="project" value="UniProtKB-KW"/>
</dbReference>
<dbReference type="Proteomes" id="UP001208935">
    <property type="component" value="Unassembled WGS sequence"/>
</dbReference>
<dbReference type="RefSeq" id="WP_265283122.1">
    <property type="nucleotide sequence ID" value="NZ_QZCW01000003.1"/>
</dbReference>
<proteinExistence type="predicted"/>
<protein>
    <submittedName>
        <fullName evidence="2">Alpha/beta hydrolase</fullName>
    </submittedName>
</protein>
<keyword evidence="3" id="KW-1185">Reference proteome</keyword>
<dbReference type="InterPro" id="IPR050228">
    <property type="entry name" value="Carboxylesterase_BioH"/>
</dbReference>
<dbReference type="Gene3D" id="3.40.50.1820">
    <property type="entry name" value="alpha/beta hydrolase"/>
    <property type="match status" value="1"/>
</dbReference>
<dbReference type="InterPro" id="IPR029058">
    <property type="entry name" value="AB_hydrolase_fold"/>
</dbReference>